<evidence type="ECO:0000313" key="1">
    <source>
        <dbReference type="EMBL" id="RIB24498.1"/>
    </source>
</evidence>
<organism evidence="1 2">
    <name type="scientific">Gigaspora rosea</name>
    <dbReference type="NCBI Taxonomy" id="44941"/>
    <lineage>
        <taxon>Eukaryota</taxon>
        <taxon>Fungi</taxon>
        <taxon>Fungi incertae sedis</taxon>
        <taxon>Mucoromycota</taxon>
        <taxon>Glomeromycotina</taxon>
        <taxon>Glomeromycetes</taxon>
        <taxon>Diversisporales</taxon>
        <taxon>Gigasporaceae</taxon>
        <taxon>Gigaspora</taxon>
    </lineage>
</organism>
<dbReference type="Proteomes" id="UP000266673">
    <property type="component" value="Unassembled WGS sequence"/>
</dbReference>
<proteinExistence type="predicted"/>
<dbReference type="EMBL" id="QKWP01000213">
    <property type="protein sequence ID" value="RIB24498.1"/>
    <property type="molecule type" value="Genomic_DNA"/>
</dbReference>
<reference evidence="1 2" key="1">
    <citation type="submission" date="2018-06" db="EMBL/GenBank/DDBJ databases">
        <title>Comparative genomics reveals the genomic features of Rhizophagus irregularis, R. cerebriforme, R. diaphanum and Gigaspora rosea, and their symbiotic lifestyle signature.</title>
        <authorList>
            <person name="Morin E."/>
            <person name="San Clemente H."/>
            <person name="Chen E.C.H."/>
            <person name="De La Providencia I."/>
            <person name="Hainaut M."/>
            <person name="Kuo A."/>
            <person name="Kohler A."/>
            <person name="Murat C."/>
            <person name="Tang N."/>
            <person name="Roy S."/>
            <person name="Loubradou J."/>
            <person name="Henrissat B."/>
            <person name="Grigoriev I.V."/>
            <person name="Corradi N."/>
            <person name="Roux C."/>
            <person name="Martin F.M."/>
        </authorList>
    </citation>
    <scope>NUCLEOTIDE SEQUENCE [LARGE SCALE GENOMIC DNA]</scope>
    <source>
        <strain evidence="1 2">DAOM 194757</strain>
    </source>
</reference>
<keyword evidence="2" id="KW-1185">Reference proteome</keyword>
<accession>A0A397VRD9</accession>
<gene>
    <name evidence="1" type="ORF">C2G38_2069768</name>
</gene>
<name>A0A397VRD9_9GLOM</name>
<dbReference type="AlphaFoldDB" id="A0A397VRD9"/>
<sequence length="64" mass="7616">MTIEDPFSVDIFVITSNLYHNIYQPIYVFQDSKLHSLIFKFIGNILSKFPLSRKYLLKKKEGIY</sequence>
<comment type="caution">
    <text evidence="1">The sequence shown here is derived from an EMBL/GenBank/DDBJ whole genome shotgun (WGS) entry which is preliminary data.</text>
</comment>
<protein>
    <submittedName>
        <fullName evidence="1">Uncharacterized protein</fullName>
    </submittedName>
</protein>
<evidence type="ECO:0000313" key="2">
    <source>
        <dbReference type="Proteomes" id="UP000266673"/>
    </source>
</evidence>